<protein>
    <recommendedName>
        <fullName evidence="3">FHF complex subunit HOOK-interacting protein C-terminal domain-containing protein</fullName>
    </recommendedName>
</protein>
<reference evidence="4 5" key="1">
    <citation type="submission" date="2024-02" db="EMBL/GenBank/DDBJ databases">
        <title>De novo assembly and annotation of 12 fungi associated with fruit tree decline syndrome in Ontario, Canada.</title>
        <authorList>
            <person name="Sulman M."/>
            <person name="Ellouze W."/>
            <person name="Ilyukhin E."/>
        </authorList>
    </citation>
    <scope>NUCLEOTIDE SEQUENCE [LARGE SCALE GENOMIC DNA]</scope>
    <source>
        <strain evidence="4 5">M42-189</strain>
    </source>
</reference>
<evidence type="ECO:0000313" key="5">
    <source>
        <dbReference type="Proteomes" id="UP001521785"/>
    </source>
</evidence>
<evidence type="ECO:0000256" key="2">
    <source>
        <dbReference type="SAM" id="MobiDB-lite"/>
    </source>
</evidence>
<keyword evidence="5" id="KW-1185">Reference proteome</keyword>
<accession>A0ABR3RQ19</accession>
<dbReference type="PANTHER" id="PTHR21705:SF11">
    <property type="entry name" value="FHIP FAMILY PROTEIN CG3558"/>
    <property type="match status" value="1"/>
</dbReference>
<evidence type="ECO:0000259" key="3">
    <source>
        <dbReference type="Pfam" id="PF19314"/>
    </source>
</evidence>
<proteinExistence type="inferred from homology"/>
<feature type="compositionally biased region" description="Polar residues" evidence="2">
    <location>
        <begin position="731"/>
        <end position="747"/>
    </location>
</feature>
<dbReference type="InterPro" id="IPR045669">
    <property type="entry name" value="FHIP_C"/>
</dbReference>
<sequence length="895" mass="99396">MEFWKGLFGGSSAARKAAQANDPQQRLARFKQRYNQVLQTWQKSESLANDREALGNIRRGFQGLTKMIEDESRLPAPHLCLSFAAAQQIYTAVSKIAATSHDEGMVRDAVQLYNALIDSEEEDFLENDVFAVSLMNFIGRSITSITLGEDIEADIVELLFGIAAKIRLQPEILPVWFTTASADSNGRLVNQKVDFAGVTQKEDFPLCYQLIDKVHHEGRIGEFARMGLLYIFESASKSLPLEQWIVNSDLPTLMATGLGALYSQLSRSEFPQQQSHAFKLILSRLLSILHPPEGMPLILQLSDYSEMRANPDATSLFSDDFQSHLVTFLSYLTFWQDVLEHCRSTDVRHTLIDHFQVLFLQQLLYPYIVQSSDADGGSSVAVLTYLRRILDALDHPELVQMILQYLLALPDYSAATPLDPRSPAAVRRRQSLMLLNGPHQEDDSMSPSLFNLVDLILQSADSRNAQTVIAALKLTTVLLSKNHGYALGSLVKVTNIHHKEPHRTVGALNAELETYLNIAIDLAGEGGVDEAYESHLKDKLSILESHPCSLKALALPSASLQSPGYFDAENGPREVGPHHLIPEDPLFKSLVDLLLRFLTNDVETNLALTETIISLGSCSELRLEGWLSVDPSSYKFLDEGIDYDVLSNDSLRDMYKASRRPVWDSTAAPQLLACLQQLQGQISALRADIQDWDEHVASRKDAFRFHEEMSDAMRSSTPSKPPRPSTETPVGSWTPQIPKTPSRTQTPRGRKEGLDLRGTPTASPAPSRLGNAPLGGSPSRGISPLPAPQAGKRQTTLMTDIDANFSSIKKSDFLKRRIRFNRPAGSDTVEVMLSKYLPPPKDEAEAGGAETEKDDIREASLLHIMTNVVILQEFVLELAALLQVRASLFEEVRHV</sequence>
<name>A0ABR3RQ19_9PLEO</name>
<comment type="caution">
    <text evidence="4">The sequence shown here is derived from an EMBL/GenBank/DDBJ whole genome shotgun (WGS) entry which is preliminary data.</text>
</comment>
<feature type="domain" description="FHF complex subunit HOOK-interacting protein C-terminal" evidence="3">
    <location>
        <begin position="583"/>
        <end position="701"/>
    </location>
</feature>
<feature type="region of interest" description="Disordered" evidence="2">
    <location>
        <begin position="709"/>
        <end position="793"/>
    </location>
</feature>
<comment type="similarity">
    <text evidence="1">Belongs to the FHIP family.</text>
</comment>
<dbReference type="Pfam" id="PF19314">
    <property type="entry name" value="DUF5917"/>
    <property type="match status" value="1"/>
</dbReference>
<dbReference type="Proteomes" id="UP001521785">
    <property type="component" value="Unassembled WGS sequence"/>
</dbReference>
<organism evidence="4 5">
    <name type="scientific">Paraconiothyrium brasiliense</name>
    <dbReference type="NCBI Taxonomy" id="300254"/>
    <lineage>
        <taxon>Eukaryota</taxon>
        <taxon>Fungi</taxon>
        <taxon>Dikarya</taxon>
        <taxon>Ascomycota</taxon>
        <taxon>Pezizomycotina</taxon>
        <taxon>Dothideomycetes</taxon>
        <taxon>Pleosporomycetidae</taxon>
        <taxon>Pleosporales</taxon>
        <taxon>Massarineae</taxon>
        <taxon>Didymosphaeriaceae</taxon>
        <taxon>Paraconiothyrium</taxon>
    </lineage>
</organism>
<evidence type="ECO:0000313" key="4">
    <source>
        <dbReference type="EMBL" id="KAL1606472.1"/>
    </source>
</evidence>
<dbReference type="Pfam" id="PF10257">
    <property type="entry name" value="RAI16-like"/>
    <property type="match status" value="1"/>
</dbReference>
<gene>
    <name evidence="4" type="ORF">SLS60_003876</name>
</gene>
<dbReference type="EMBL" id="JAKJXO020000004">
    <property type="protein sequence ID" value="KAL1606472.1"/>
    <property type="molecule type" value="Genomic_DNA"/>
</dbReference>
<dbReference type="InterPro" id="IPR019384">
    <property type="entry name" value="FHIP"/>
</dbReference>
<dbReference type="PANTHER" id="PTHR21705">
    <property type="entry name" value="RAI16 PROTEIN-RELATED"/>
    <property type="match status" value="1"/>
</dbReference>
<evidence type="ECO:0000256" key="1">
    <source>
        <dbReference type="ARBA" id="ARBA00024336"/>
    </source>
</evidence>